<organism evidence="8 10">
    <name type="scientific">Xanthobacter flavus</name>
    <dbReference type="NCBI Taxonomy" id="281"/>
    <lineage>
        <taxon>Bacteria</taxon>
        <taxon>Pseudomonadati</taxon>
        <taxon>Pseudomonadota</taxon>
        <taxon>Alphaproteobacteria</taxon>
        <taxon>Hyphomicrobiales</taxon>
        <taxon>Xanthobacteraceae</taxon>
        <taxon>Xanthobacter</taxon>
    </lineage>
</organism>
<keyword evidence="5 7" id="KW-1133">Transmembrane helix</keyword>
<dbReference type="InterPro" id="IPR002771">
    <property type="entry name" value="Multi_antbiot-R_MarC"/>
</dbReference>
<keyword evidence="3" id="KW-1003">Cell membrane</keyword>
<evidence type="ECO:0000256" key="2">
    <source>
        <dbReference type="ARBA" id="ARBA00009784"/>
    </source>
</evidence>
<evidence type="ECO:0000256" key="5">
    <source>
        <dbReference type="ARBA" id="ARBA00022989"/>
    </source>
</evidence>
<dbReference type="Proteomes" id="UP001144397">
    <property type="component" value="Unassembled WGS sequence"/>
</dbReference>
<dbReference type="Proteomes" id="UP001245370">
    <property type="component" value="Unassembled WGS sequence"/>
</dbReference>
<evidence type="ECO:0000256" key="3">
    <source>
        <dbReference type="ARBA" id="ARBA00022475"/>
    </source>
</evidence>
<feature type="transmembrane region" description="Helical" evidence="7">
    <location>
        <begin position="146"/>
        <end position="169"/>
    </location>
</feature>
<comment type="subcellular location">
    <subcellularLocation>
        <location evidence="1 7">Cell membrane</location>
        <topology evidence="1 7">Multi-pass membrane protein</topology>
    </subcellularLocation>
</comment>
<dbReference type="GeneID" id="95763232"/>
<accession>A0A9W6FLW6</accession>
<feature type="transmembrane region" description="Helical" evidence="7">
    <location>
        <begin position="181"/>
        <end position="202"/>
    </location>
</feature>
<comment type="caution">
    <text evidence="8">The sequence shown here is derived from an EMBL/GenBank/DDBJ whole genome shotgun (WGS) entry which is preliminary data.</text>
</comment>
<gene>
    <name evidence="9" type="ORF">GGQ86_002530</name>
    <name evidence="8" type="ORF">XFLAVUS301_24460</name>
</gene>
<comment type="similarity">
    <text evidence="2 7">Belongs to the UPF0056 (MarC) family.</text>
</comment>
<sequence length="211" mass="23079">MIDDLNLFASQLVTLWVVLEPLSHLSMFLATTSHLDRQERHKVAAMGTAFAFLILVVFTLLGRMLLEAMGISILAFQISGGIILFYFSMTMIFGAMTQHAVTADPERRLVHIAVYPIATPIVAGPGAILAMVLFSDNNRGAPLSQHLITVSVLVLMSVVLFVIFWLGDYIAKVLGEGGASLLRRIMGILLAAFSVNLVLNAFQKWLNLPPI</sequence>
<feature type="transmembrane region" description="Helical" evidence="7">
    <location>
        <begin position="12"/>
        <end position="31"/>
    </location>
</feature>
<evidence type="ECO:0000256" key="4">
    <source>
        <dbReference type="ARBA" id="ARBA00022692"/>
    </source>
</evidence>
<evidence type="ECO:0000313" key="11">
    <source>
        <dbReference type="Proteomes" id="UP001245370"/>
    </source>
</evidence>
<feature type="transmembrane region" description="Helical" evidence="7">
    <location>
        <begin position="68"/>
        <end position="88"/>
    </location>
</feature>
<evidence type="ECO:0000256" key="6">
    <source>
        <dbReference type="ARBA" id="ARBA00023136"/>
    </source>
</evidence>
<reference evidence="8" key="1">
    <citation type="submission" date="2022-12" db="EMBL/GenBank/DDBJ databases">
        <title>Reference genome sequencing for broad-spectrum identification of bacterial and archaeal isolates by mass spectrometry.</title>
        <authorList>
            <person name="Sekiguchi Y."/>
            <person name="Tourlousse D.M."/>
        </authorList>
    </citation>
    <scope>NUCLEOTIDE SEQUENCE</scope>
    <source>
        <strain evidence="8">301</strain>
    </source>
</reference>
<reference evidence="9 11" key="2">
    <citation type="submission" date="2023-07" db="EMBL/GenBank/DDBJ databases">
        <title>Genomic Encyclopedia of Type Strains, Phase IV (KMG-IV): sequencing the most valuable type-strain genomes for metagenomic binning, comparative biology and taxonomic classification.</title>
        <authorList>
            <person name="Goeker M."/>
        </authorList>
    </citation>
    <scope>NUCLEOTIDE SEQUENCE [LARGE SCALE GENOMIC DNA]</scope>
    <source>
        <strain evidence="9 11">DSM 338</strain>
    </source>
</reference>
<feature type="transmembrane region" description="Helical" evidence="7">
    <location>
        <begin position="109"/>
        <end position="134"/>
    </location>
</feature>
<evidence type="ECO:0000313" key="8">
    <source>
        <dbReference type="EMBL" id="GLI22772.1"/>
    </source>
</evidence>
<evidence type="ECO:0000256" key="7">
    <source>
        <dbReference type="RuleBase" id="RU362048"/>
    </source>
</evidence>
<keyword evidence="4 7" id="KW-0812">Transmembrane</keyword>
<dbReference type="RefSeq" id="WP_169122584.1">
    <property type="nucleotide sequence ID" value="NZ_BSDO01000003.1"/>
</dbReference>
<dbReference type="AlphaFoldDB" id="A0A9W6FLW6"/>
<dbReference type="PANTHER" id="PTHR33508">
    <property type="entry name" value="UPF0056 MEMBRANE PROTEIN YHCE"/>
    <property type="match status" value="1"/>
</dbReference>
<dbReference type="GO" id="GO:0005886">
    <property type="term" value="C:plasma membrane"/>
    <property type="evidence" value="ECO:0007669"/>
    <property type="project" value="UniProtKB-SubCell"/>
</dbReference>
<dbReference type="Pfam" id="PF01914">
    <property type="entry name" value="MarC"/>
    <property type="match status" value="1"/>
</dbReference>
<dbReference type="EMBL" id="BSDO01000003">
    <property type="protein sequence ID" value="GLI22772.1"/>
    <property type="molecule type" value="Genomic_DNA"/>
</dbReference>
<dbReference type="NCBIfam" id="TIGR00427">
    <property type="entry name" value="NAAT family transporter"/>
    <property type="match status" value="1"/>
</dbReference>
<feature type="transmembrane region" description="Helical" evidence="7">
    <location>
        <begin position="43"/>
        <end position="62"/>
    </location>
</feature>
<keyword evidence="6 7" id="KW-0472">Membrane</keyword>
<evidence type="ECO:0000313" key="10">
    <source>
        <dbReference type="Proteomes" id="UP001144397"/>
    </source>
</evidence>
<proteinExistence type="inferred from homology"/>
<keyword evidence="11" id="KW-1185">Reference proteome</keyword>
<evidence type="ECO:0000313" key="9">
    <source>
        <dbReference type="EMBL" id="MDR6334054.1"/>
    </source>
</evidence>
<name>A0A9W6FLW6_XANFL</name>
<dbReference type="EMBL" id="JAVDPY010000004">
    <property type="protein sequence ID" value="MDR6334054.1"/>
    <property type="molecule type" value="Genomic_DNA"/>
</dbReference>
<protein>
    <recommendedName>
        <fullName evidence="7">UPF0056 membrane protein</fullName>
    </recommendedName>
</protein>
<evidence type="ECO:0000256" key="1">
    <source>
        <dbReference type="ARBA" id="ARBA00004651"/>
    </source>
</evidence>
<dbReference type="PANTHER" id="PTHR33508:SF1">
    <property type="entry name" value="UPF0056 MEMBRANE PROTEIN YHCE"/>
    <property type="match status" value="1"/>
</dbReference>